<evidence type="ECO:0000313" key="2">
    <source>
        <dbReference type="EMBL" id="QEH38326.1"/>
    </source>
</evidence>
<accession>A0A5B9WCJ0</accession>
<feature type="domain" description="DUF1559" evidence="1">
    <location>
        <begin position="40"/>
        <end position="311"/>
    </location>
</feature>
<reference evidence="2 3" key="1">
    <citation type="submission" date="2019-08" db="EMBL/GenBank/DDBJ databases">
        <title>Deep-cultivation of Planctomycetes and their phenomic and genomic characterization uncovers novel biology.</title>
        <authorList>
            <person name="Wiegand S."/>
            <person name="Jogler M."/>
            <person name="Boedeker C."/>
            <person name="Pinto D."/>
            <person name="Vollmers J."/>
            <person name="Rivas-Marin E."/>
            <person name="Kohn T."/>
            <person name="Peeters S.H."/>
            <person name="Heuer A."/>
            <person name="Rast P."/>
            <person name="Oberbeckmann S."/>
            <person name="Bunk B."/>
            <person name="Jeske O."/>
            <person name="Meyerdierks A."/>
            <person name="Storesund J.E."/>
            <person name="Kallscheuer N."/>
            <person name="Luecker S."/>
            <person name="Lage O.M."/>
            <person name="Pohl T."/>
            <person name="Merkel B.J."/>
            <person name="Hornburger P."/>
            <person name="Mueller R.-W."/>
            <person name="Bruemmer F."/>
            <person name="Labrenz M."/>
            <person name="Spormann A.M."/>
            <person name="Op den Camp H."/>
            <person name="Overmann J."/>
            <person name="Amann R."/>
            <person name="Jetten M.S.M."/>
            <person name="Mascher T."/>
            <person name="Medema M.H."/>
            <person name="Devos D.P."/>
            <person name="Kaster A.-K."/>
            <person name="Ovreas L."/>
            <person name="Rohde M."/>
            <person name="Galperin M.Y."/>
            <person name="Jogler C."/>
        </authorList>
    </citation>
    <scope>NUCLEOTIDE SEQUENCE [LARGE SCALE GENOMIC DNA]</scope>
    <source>
        <strain evidence="2 3">OJF2</strain>
    </source>
</reference>
<name>A0A5B9WCJ0_9BACT</name>
<dbReference type="Proteomes" id="UP000324233">
    <property type="component" value="Chromosome"/>
</dbReference>
<gene>
    <name evidence="2" type="ORF">OJF2_69270</name>
</gene>
<evidence type="ECO:0000313" key="3">
    <source>
        <dbReference type="Proteomes" id="UP000324233"/>
    </source>
</evidence>
<organism evidence="2 3">
    <name type="scientific">Aquisphaera giovannonii</name>
    <dbReference type="NCBI Taxonomy" id="406548"/>
    <lineage>
        <taxon>Bacteria</taxon>
        <taxon>Pseudomonadati</taxon>
        <taxon>Planctomycetota</taxon>
        <taxon>Planctomycetia</taxon>
        <taxon>Isosphaerales</taxon>
        <taxon>Isosphaeraceae</taxon>
        <taxon>Aquisphaera</taxon>
    </lineage>
</organism>
<dbReference type="NCBIfam" id="TIGR04294">
    <property type="entry name" value="pre_pil_HX9DG"/>
    <property type="match status" value="1"/>
</dbReference>
<dbReference type="InterPro" id="IPR011453">
    <property type="entry name" value="DUF1559"/>
</dbReference>
<dbReference type="OrthoDB" id="268102at2"/>
<proteinExistence type="predicted"/>
<dbReference type="NCBIfam" id="TIGR02532">
    <property type="entry name" value="IV_pilin_GFxxxE"/>
    <property type="match status" value="1"/>
</dbReference>
<dbReference type="SUPFAM" id="SSF54523">
    <property type="entry name" value="Pili subunits"/>
    <property type="match status" value="1"/>
</dbReference>
<dbReference type="Pfam" id="PF07596">
    <property type="entry name" value="SBP_bac_10"/>
    <property type="match status" value="1"/>
</dbReference>
<dbReference type="RefSeq" id="WP_148597778.1">
    <property type="nucleotide sequence ID" value="NZ_CP042997.1"/>
</dbReference>
<dbReference type="KEGG" id="agv:OJF2_69270"/>
<dbReference type="Gene3D" id="3.30.700.10">
    <property type="entry name" value="Glycoprotein, Type 4 Pilin"/>
    <property type="match status" value="1"/>
</dbReference>
<dbReference type="Pfam" id="PF07963">
    <property type="entry name" value="N_methyl"/>
    <property type="match status" value="1"/>
</dbReference>
<dbReference type="PANTHER" id="PTHR30093:SF2">
    <property type="entry name" value="TYPE II SECRETION SYSTEM PROTEIN H"/>
    <property type="match status" value="1"/>
</dbReference>
<protein>
    <recommendedName>
        <fullName evidence="1">DUF1559 domain-containing protein</fullName>
    </recommendedName>
</protein>
<dbReference type="EMBL" id="CP042997">
    <property type="protein sequence ID" value="QEH38326.1"/>
    <property type="molecule type" value="Genomic_DNA"/>
</dbReference>
<dbReference type="InterPro" id="IPR027558">
    <property type="entry name" value="Pre_pil_HX9DG_C"/>
</dbReference>
<dbReference type="InterPro" id="IPR012902">
    <property type="entry name" value="N_methyl_site"/>
</dbReference>
<dbReference type="AlphaFoldDB" id="A0A5B9WCJ0"/>
<dbReference type="PANTHER" id="PTHR30093">
    <property type="entry name" value="GENERAL SECRETION PATHWAY PROTEIN G"/>
    <property type="match status" value="1"/>
</dbReference>
<sequence length="374" mass="39883">MNPWRAQRPSRRRSAFTLIELLVVIAIIAVLIALLLPAVQSAREAARRAQCVNNLKQLALAAATYEGAVGCYPPGLYWCLLTGDYAGYLGTNCGPLVHLTPYMEQNQVYNATNFQVNIYYNANLTVHAIGIKTLWCPSDGSISDTQTLDPNSAFFEVVPAGQSARMAYSSYAGVCGPWWPNTWSIPGVGAGARATHSQIKANELGLFGVCSNVRIASVTDGTSNTMVFGEHGHGLIAPSDQPSWQWWDSGNLGDTLITTMFPLNPQRTVANGSGSGAGGSVFVNSASSLHPGGANFAFVDGSVRFIKDTIQNYKIMPIGQDLNGAPMPASVTATNAGTNPYWDQVYALVPGTQFGVYQALSTRNGGEVISADSY</sequence>
<dbReference type="InterPro" id="IPR045584">
    <property type="entry name" value="Pilin-like"/>
</dbReference>
<evidence type="ECO:0000259" key="1">
    <source>
        <dbReference type="Pfam" id="PF07596"/>
    </source>
</evidence>
<keyword evidence="3" id="KW-1185">Reference proteome</keyword>